<dbReference type="InterPro" id="IPR018076">
    <property type="entry name" value="T2SS_GspF_dom"/>
</dbReference>
<accession>A0ABS3F5N0</accession>
<dbReference type="EMBL" id="JAFLNC010000002">
    <property type="protein sequence ID" value="MBO0333760.1"/>
    <property type="molecule type" value="Genomic_DNA"/>
</dbReference>
<comment type="caution">
    <text evidence="8">The sequence shown here is derived from an EMBL/GenBank/DDBJ whole genome shotgun (WGS) entry which is preliminary data.</text>
</comment>
<dbReference type="RefSeq" id="WP_207044508.1">
    <property type="nucleotide sequence ID" value="NZ_JAFLNC010000002.1"/>
</dbReference>
<gene>
    <name evidence="8" type="ORF">J0X12_09050</name>
</gene>
<dbReference type="PANTHER" id="PTHR35007">
    <property type="entry name" value="INTEGRAL MEMBRANE PROTEIN-RELATED"/>
    <property type="match status" value="1"/>
</dbReference>
<sequence length="319" mass="35314">MTQEFLLLSFPNWPNWVAFSVLVLSGLSLLLLLYRKLGEGERRLTARLAGLKPDRAESETMPTLSYADVAPLYREEGEGAGWRQRLQGRALPITILLLLLLGILAIGIVDYPLVTLASAGGVMVLAGGFVAFHAYRRNARRRRFIDQLPEAIDIIIRGARVGMSLQENFQVIAREMPDPVGSQFRILAEKLGIGIDLETALGAAVEEVAVKELQFMATTLILQRRTGGQYTDVLENLAQVLRDRRAQFLKAKALTSESRVSARIVTIVTGVILVILAATNKAQFDFLFEDPLGHNLLIYSGISILVGFFILSRLLRTLQ</sequence>
<feature type="transmembrane region" description="Helical" evidence="6">
    <location>
        <begin position="260"/>
        <end position="277"/>
    </location>
</feature>
<dbReference type="Pfam" id="PF00482">
    <property type="entry name" value="T2SSF"/>
    <property type="match status" value="1"/>
</dbReference>
<protein>
    <submittedName>
        <fullName evidence="8">Type II secretion system F family protein</fullName>
    </submittedName>
</protein>
<keyword evidence="2" id="KW-1003">Cell membrane</keyword>
<evidence type="ECO:0000313" key="8">
    <source>
        <dbReference type="EMBL" id="MBO0333760.1"/>
    </source>
</evidence>
<dbReference type="Proteomes" id="UP000664761">
    <property type="component" value="Unassembled WGS sequence"/>
</dbReference>
<keyword evidence="5 6" id="KW-0472">Membrane</keyword>
<feature type="transmembrane region" description="Helical" evidence="6">
    <location>
        <begin position="90"/>
        <end position="109"/>
    </location>
</feature>
<dbReference type="PANTHER" id="PTHR35007:SF1">
    <property type="entry name" value="PILUS ASSEMBLY PROTEIN"/>
    <property type="match status" value="1"/>
</dbReference>
<evidence type="ECO:0000256" key="6">
    <source>
        <dbReference type="SAM" id="Phobius"/>
    </source>
</evidence>
<organism evidence="8 9">
    <name type="scientific">Sneathiella sedimenti</name>
    <dbReference type="NCBI Taxonomy" id="2816034"/>
    <lineage>
        <taxon>Bacteria</taxon>
        <taxon>Pseudomonadati</taxon>
        <taxon>Pseudomonadota</taxon>
        <taxon>Alphaproteobacteria</taxon>
        <taxon>Sneathiellales</taxon>
        <taxon>Sneathiellaceae</taxon>
        <taxon>Sneathiella</taxon>
    </lineage>
</organism>
<keyword evidence="9" id="KW-1185">Reference proteome</keyword>
<keyword evidence="4 6" id="KW-1133">Transmembrane helix</keyword>
<reference evidence="8 9" key="1">
    <citation type="submission" date="2021-03" db="EMBL/GenBank/DDBJ databases">
        <title>Sneathiella sp. CAU 1612 isolated from Kang Won-do.</title>
        <authorList>
            <person name="Kim W."/>
        </authorList>
    </citation>
    <scope>NUCLEOTIDE SEQUENCE [LARGE SCALE GENOMIC DNA]</scope>
    <source>
        <strain evidence="8 9">CAU 1612</strain>
    </source>
</reference>
<evidence type="ECO:0000313" key="9">
    <source>
        <dbReference type="Proteomes" id="UP000664761"/>
    </source>
</evidence>
<evidence type="ECO:0000256" key="3">
    <source>
        <dbReference type="ARBA" id="ARBA00022692"/>
    </source>
</evidence>
<feature type="transmembrane region" description="Helical" evidence="6">
    <location>
        <begin position="297"/>
        <end position="315"/>
    </location>
</feature>
<evidence type="ECO:0000256" key="5">
    <source>
        <dbReference type="ARBA" id="ARBA00023136"/>
    </source>
</evidence>
<feature type="transmembrane region" description="Helical" evidence="6">
    <location>
        <begin position="16"/>
        <end position="34"/>
    </location>
</feature>
<proteinExistence type="predicted"/>
<evidence type="ECO:0000256" key="1">
    <source>
        <dbReference type="ARBA" id="ARBA00004651"/>
    </source>
</evidence>
<evidence type="ECO:0000256" key="4">
    <source>
        <dbReference type="ARBA" id="ARBA00022989"/>
    </source>
</evidence>
<name>A0ABS3F5N0_9PROT</name>
<feature type="domain" description="Type II secretion system protein GspF" evidence="7">
    <location>
        <begin position="157"/>
        <end position="276"/>
    </location>
</feature>
<comment type="subcellular location">
    <subcellularLocation>
        <location evidence="1">Cell membrane</location>
        <topology evidence="1">Multi-pass membrane protein</topology>
    </subcellularLocation>
</comment>
<keyword evidence="3 6" id="KW-0812">Transmembrane</keyword>
<evidence type="ECO:0000259" key="7">
    <source>
        <dbReference type="Pfam" id="PF00482"/>
    </source>
</evidence>
<feature type="transmembrane region" description="Helical" evidence="6">
    <location>
        <begin position="115"/>
        <end position="135"/>
    </location>
</feature>
<evidence type="ECO:0000256" key="2">
    <source>
        <dbReference type="ARBA" id="ARBA00022475"/>
    </source>
</evidence>